<reference evidence="10 11" key="1">
    <citation type="submission" date="2018-03" db="EMBL/GenBank/DDBJ databases">
        <title>The ancient ancestry and fast evolution of plastids.</title>
        <authorList>
            <person name="Moore K.R."/>
            <person name="Magnabosco C."/>
            <person name="Momper L."/>
            <person name="Gold D.A."/>
            <person name="Bosak T."/>
            <person name="Fournier G.P."/>
        </authorList>
    </citation>
    <scope>NUCLEOTIDE SEQUENCE [LARGE SCALE GENOMIC DNA]</scope>
    <source>
        <strain evidence="10 11">CCALA 016</strain>
    </source>
</reference>
<dbReference type="InterPro" id="IPR005565">
    <property type="entry name" value="Hemolysn_activator_HlyB_C"/>
</dbReference>
<comment type="similarity">
    <text evidence="2">Belongs to the TPS (TC 1.B.20) family.</text>
</comment>
<dbReference type="Gene3D" id="2.40.160.50">
    <property type="entry name" value="membrane protein fhac: a member of the omp85/tpsb transporter family"/>
    <property type="match status" value="1"/>
</dbReference>
<accession>A0A2T1LRT4</accession>
<keyword evidence="11" id="KW-1185">Reference proteome</keyword>
<dbReference type="Proteomes" id="UP000239001">
    <property type="component" value="Unassembled WGS sequence"/>
</dbReference>
<dbReference type="EMBL" id="PXOH01000042">
    <property type="protein sequence ID" value="PSF31704.1"/>
    <property type="molecule type" value="Genomic_DNA"/>
</dbReference>
<evidence type="ECO:0000256" key="5">
    <source>
        <dbReference type="ARBA" id="ARBA00022692"/>
    </source>
</evidence>
<name>A0A2T1LRT4_9CHRO</name>
<keyword evidence="8" id="KW-0998">Cell outer membrane</keyword>
<evidence type="ECO:0000256" key="2">
    <source>
        <dbReference type="ARBA" id="ARBA00009055"/>
    </source>
</evidence>
<evidence type="ECO:0000256" key="8">
    <source>
        <dbReference type="ARBA" id="ARBA00023237"/>
    </source>
</evidence>
<dbReference type="Gene3D" id="3.10.20.310">
    <property type="entry name" value="membrane protein fhac"/>
    <property type="match status" value="1"/>
</dbReference>
<dbReference type="Pfam" id="PF03865">
    <property type="entry name" value="ShlB"/>
    <property type="match status" value="1"/>
</dbReference>
<evidence type="ECO:0000256" key="7">
    <source>
        <dbReference type="ARBA" id="ARBA00023136"/>
    </source>
</evidence>
<organism evidence="10 11">
    <name type="scientific">Aphanothece hegewaldii CCALA 016</name>
    <dbReference type="NCBI Taxonomy" id="2107694"/>
    <lineage>
        <taxon>Bacteria</taxon>
        <taxon>Bacillati</taxon>
        <taxon>Cyanobacteriota</taxon>
        <taxon>Cyanophyceae</taxon>
        <taxon>Oscillatoriophycideae</taxon>
        <taxon>Chroococcales</taxon>
        <taxon>Aphanothecaceae</taxon>
        <taxon>Aphanothece</taxon>
    </lineage>
</organism>
<reference evidence="10 11" key="2">
    <citation type="submission" date="2018-03" db="EMBL/GenBank/DDBJ databases">
        <authorList>
            <person name="Keele B.F."/>
        </authorList>
    </citation>
    <scope>NUCLEOTIDE SEQUENCE [LARGE SCALE GENOMIC DNA]</scope>
    <source>
        <strain evidence="10 11">CCALA 016</strain>
    </source>
</reference>
<evidence type="ECO:0000259" key="9">
    <source>
        <dbReference type="PROSITE" id="PS51779"/>
    </source>
</evidence>
<dbReference type="PANTHER" id="PTHR34597:SF3">
    <property type="entry name" value="OUTER MEMBRANE TRANSPORTER CDIB"/>
    <property type="match status" value="1"/>
</dbReference>
<evidence type="ECO:0000313" key="11">
    <source>
        <dbReference type="Proteomes" id="UP000239001"/>
    </source>
</evidence>
<dbReference type="InterPro" id="IPR034746">
    <property type="entry name" value="POTRA"/>
</dbReference>
<dbReference type="GO" id="GO:0008320">
    <property type="term" value="F:protein transmembrane transporter activity"/>
    <property type="evidence" value="ECO:0007669"/>
    <property type="project" value="TreeGrafter"/>
</dbReference>
<evidence type="ECO:0000313" key="10">
    <source>
        <dbReference type="EMBL" id="PSF31704.1"/>
    </source>
</evidence>
<dbReference type="PROSITE" id="PS51779">
    <property type="entry name" value="POTRA"/>
    <property type="match status" value="1"/>
</dbReference>
<evidence type="ECO:0000256" key="4">
    <source>
        <dbReference type="ARBA" id="ARBA00022452"/>
    </source>
</evidence>
<dbReference type="RefSeq" id="WP_106459153.1">
    <property type="nucleotide sequence ID" value="NZ_PXOH01000042.1"/>
</dbReference>
<dbReference type="InterPro" id="IPR051544">
    <property type="entry name" value="TPS_OM_transporter"/>
</dbReference>
<keyword evidence="4" id="KW-1134">Transmembrane beta strand</keyword>
<dbReference type="OrthoDB" id="596066at2"/>
<keyword evidence="5" id="KW-0812">Transmembrane</keyword>
<dbReference type="GO" id="GO:0046819">
    <property type="term" value="P:protein secretion by the type V secretion system"/>
    <property type="evidence" value="ECO:0007669"/>
    <property type="project" value="TreeGrafter"/>
</dbReference>
<comment type="caution">
    <text evidence="10">The sequence shown here is derived from an EMBL/GenBank/DDBJ whole genome shotgun (WGS) entry which is preliminary data.</text>
</comment>
<keyword evidence="7" id="KW-0472">Membrane</keyword>
<dbReference type="GO" id="GO:0009279">
    <property type="term" value="C:cell outer membrane"/>
    <property type="evidence" value="ECO:0007669"/>
    <property type="project" value="UniProtKB-SubCell"/>
</dbReference>
<protein>
    <submittedName>
        <fullName evidence="10">ShlB/FhaC/HecB family hemolysin secretion/activation protein</fullName>
    </submittedName>
</protein>
<evidence type="ECO:0000256" key="3">
    <source>
        <dbReference type="ARBA" id="ARBA00022448"/>
    </source>
</evidence>
<dbReference type="PANTHER" id="PTHR34597">
    <property type="entry name" value="SLR1661 PROTEIN"/>
    <property type="match status" value="1"/>
</dbReference>
<feature type="domain" description="POTRA" evidence="9">
    <location>
        <begin position="62"/>
        <end position="136"/>
    </location>
</feature>
<dbReference type="Pfam" id="PF08479">
    <property type="entry name" value="POTRA_2"/>
    <property type="match status" value="1"/>
</dbReference>
<evidence type="ECO:0000256" key="6">
    <source>
        <dbReference type="ARBA" id="ARBA00022927"/>
    </source>
</evidence>
<keyword evidence="6" id="KW-0653">Protein transport</keyword>
<dbReference type="AlphaFoldDB" id="A0A2T1LRT4"/>
<dbReference type="GO" id="GO:0098046">
    <property type="term" value="C:type V protein secretion system complex"/>
    <property type="evidence" value="ECO:0007669"/>
    <property type="project" value="TreeGrafter"/>
</dbReference>
<keyword evidence="3" id="KW-0813">Transport</keyword>
<gene>
    <name evidence="10" type="ORF">C7H19_22405</name>
</gene>
<dbReference type="InterPro" id="IPR013686">
    <property type="entry name" value="Polypept-transport_assoc_ShlB"/>
</dbReference>
<sequence>MTAIKVNAQTEVKESVPETEQLEQIQQLDEQANVLFEVKTHQLRSETGTLISSEPLAPSTQISVQKIEVQGNTVLEQKINNLIQPFFGQIVSLQNLSNLADSITELYLNEGYLTSRAVLPQQDFADGMVTIQVVEGVVEEVIIKGATRLENYVRSRIQVGLGQPLNSGKLEDQLRLLKTNPLLKNIEATLKAGSEENKSILEVFVAEANPFFGSVGFNNYSPPSIGSVQANINLGYRNVVGLGDSLAVSYLPRVETWLGTYQVDVNYQVPLNPMEGALQLRTSIEENEVIQGDFVDLDIRGESQYYEISYRQPIIRSPRQEFALSLGMSYRNGQTFTFQGPFPFGIGPDEDGYSRTNVITFGQDYVLRELTGAWAFRSQFRFGTGIFEVTSNPSPIPDGYFFSWLGQIQRIQILGKNNFLVMQGDIQLTPDSLLPSEQFVIGGGQSVRGYRQNVRAGDNGFRFSIEDQITLVRDRSENPVFILAPFFDMGYVWNHPDNPNFQDSQRFIAGLGLGVLWQPIQGMSVRLDYAPPLIELDDRGNDVQDDGFYFSVNYQF</sequence>
<proteinExistence type="inferred from homology"/>
<comment type="subcellular location">
    <subcellularLocation>
        <location evidence="1">Cell outer membrane</location>
    </subcellularLocation>
</comment>
<evidence type="ECO:0000256" key="1">
    <source>
        <dbReference type="ARBA" id="ARBA00004442"/>
    </source>
</evidence>